<feature type="region of interest" description="Disordered" evidence="6">
    <location>
        <begin position="1"/>
        <end position="29"/>
    </location>
</feature>
<dbReference type="Pfam" id="PF06870">
    <property type="entry name" value="RNA_pol_I_A49"/>
    <property type="match status" value="1"/>
</dbReference>
<evidence type="ECO:0000256" key="3">
    <source>
        <dbReference type="ARBA" id="ARBA00022478"/>
    </source>
</evidence>
<comment type="similarity">
    <text evidence="2">Belongs to the eukaryotic RPA49/POLR1E RNA polymerase subunit family.</text>
</comment>
<dbReference type="Proteomes" id="UP001187682">
    <property type="component" value="Unassembled WGS sequence"/>
</dbReference>
<keyword evidence="5" id="KW-0539">Nucleus</keyword>
<comment type="caution">
    <text evidence="7">The sequence shown here is derived from an EMBL/GenBank/DDBJ whole genome shotgun (WGS) entry which is preliminary data.</text>
</comment>
<keyword evidence="3 7" id="KW-0240">DNA-directed RNA polymerase</keyword>
<evidence type="ECO:0000256" key="5">
    <source>
        <dbReference type="ARBA" id="ARBA00023242"/>
    </source>
</evidence>
<keyword evidence="8" id="KW-1185">Reference proteome</keyword>
<evidence type="ECO:0000313" key="8">
    <source>
        <dbReference type="Proteomes" id="UP001187682"/>
    </source>
</evidence>
<keyword evidence="4" id="KW-0804">Transcription</keyword>
<feature type="compositionally biased region" description="Basic residues" evidence="6">
    <location>
        <begin position="1"/>
        <end position="10"/>
    </location>
</feature>
<protein>
    <submittedName>
        <fullName evidence="7">Related to DNA-directed RNA polymerase A (I) chain</fullName>
    </submittedName>
</protein>
<dbReference type="AlphaFoldDB" id="A0AAE8MYB2"/>
<dbReference type="GO" id="GO:0006351">
    <property type="term" value="P:DNA-templated transcription"/>
    <property type="evidence" value="ECO:0007669"/>
    <property type="project" value="InterPro"/>
</dbReference>
<dbReference type="GO" id="GO:0000428">
    <property type="term" value="C:DNA-directed RNA polymerase complex"/>
    <property type="evidence" value="ECO:0007669"/>
    <property type="project" value="UniProtKB-KW"/>
</dbReference>
<reference evidence="7" key="1">
    <citation type="submission" date="2018-03" db="EMBL/GenBank/DDBJ databases">
        <authorList>
            <person name="Guldener U."/>
        </authorList>
    </citation>
    <scope>NUCLEOTIDE SEQUENCE</scope>
</reference>
<dbReference type="InterPro" id="IPR009668">
    <property type="entry name" value="RNA_pol-assoc_fac_A49-like"/>
</dbReference>
<gene>
    <name evidence="7" type="ORF">DNG_05687</name>
</gene>
<evidence type="ECO:0000256" key="6">
    <source>
        <dbReference type="SAM" id="MobiDB-lite"/>
    </source>
</evidence>
<evidence type="ECO:0000256" key="4">
    <source>
        <dbReference type="ARBA" id="ARBA00023163"/>
    </source>
</evidence>
<proteinExistence type="inferred from homology"/>
<accession>A0AAE8MYB2</accession>
<dbReference type="PANTHER" id="PTHR14440">
    <property type="entry name" value="DNA-DIRECTED RNA POLYMERASE I SUBUNIT RPA49"/>
    <property type="match status" value="1"/>
</dbReference>
<sequence>MADVKKRKRSSQPDGDVAPGARRHPIADSKADFGWKEAKQLSTQNPPFILEPAGCQIPDDATFHVYTRERAKDDLPDDPTPLEKYEYLLYSNDHPLFEFKAREDPLTKWTRLYVGFENPTTGKKEMVQTKKLIVRAVAKDRLPSSLAAAEKDQPTSRMEMATELGRLFGTKRAKKAIVEKERNEIAMPATNADGSPVKMNRAEAATLDVIGEAGAGMATREELQATIDATKPVPKANLEAEDIHDVYDPMEIIGPSVLNNIPVKDWQDAVENNTELNLNSHYVARLVMPVGHGPNSMARLRLLRYIHYLIQYYTLATRKRSSRRAMRKKEFEEATGASSQMSAHLQNKYTNRGEINSYFDAMIITHILALASIIDSFEFDITRLRMDLRIDQEKFSQHFQEIGGRVVQAKEQATGKVVQVARLTLPLRFPKQRTIRRRG</sequence>
<evidence type="ECO:0000256" key="1">
    <source>
        <dbReference type="ARBA" id="ARBA00004604"/>
    </source>
</evidence>
<organism evidence="7 8">
    <name type="scientific">Cephalotrichum gorgonifer</name>
    <dbReference type="NCBI Taxonomy" id="2041049"/>
    <lineage>
        <taxon>Eukaryota</taxon>
        <taxon>Fungi</taxon>
        <taxon>Dikarya</taxon>
        <taxon>Ascomycota</taxon>
        <taxon>Pezizomycotina</taxon>
        <taxon>Sordariomycetes</taxon>
        <taxon>Hypocreomycetidae</taxon>
        <taxon>Microascales</taxon>
        <taxon>Microascaceae</taxon>
        <taxon>Cephalotrichum</taxon>
    </lineage>
</organism>
<comment type="subcellular location">
    <subcellularLocation>
        <location evidence="1">Nucleus</location>
        <location evidence="1">Nucleolus</location>
    </subcellularLocation>
</comment>
<dbReference type="GO" id="GO:0003677">
    <property type="term" value="F:DNA binding"/>
    <property type="evidence" value="ECO:0007669"/>
    <property type="project" value="InterPro"/>
</dbReference>
<dbReference type="EMBL" id="ONZQ02000007">
    <property type="protein sequence ID" value="SPO03006.1"/>
    <property type="molecule type" value="Genomic_DNA"/>
</dbReference>
<dbReference type="GO" id="GO:0005730">
    <property type="term" value="C:nucleolus"/>
    <property type="evidence" value="ECO:0007669"/>
    <property type="project" value="UniProtKB-SubCell"/>
</dbReference>
<evidence type="ECO:0000256" key="2">
    <source>
        <dbReference type="ARBA" id="ARBA00009430"/>
    </source>
</evidence>
<name>A0AAE8MYB2_9PEZI</name>
<evidence type="ECO:0000313" key="7">
    <source>
        <dbReference type="EMBL" id="SPO03006.1"/>
    </source>
</evidence>